<protein>
    <submittedName>
        <fullName evidence="1">Peroxide stress protein YaaA</fullName>
    </submittedName>
</protein>
<dbReference type="Proteomes" id="UP000823858">
    <property type="component" value="Unassembled WGS sequence"/>
</dbReference>
<sequence>MFILLPPSETKAPGGDGPTLTLDALSFPSLTPVREQVIADLEALDVDAALGILGISEKLRSEAEANTHLQDAPTMPALFRYTGVLYDALDAATLQDVDPDAWSRLGVGSALFGVLRATDAIPHYRLSSGTKLPERPAGGSDSAAGGVAVVTAAPTMKKRWGRLITDALAETADGRGDGVIVDLRSGGYQGLGKLPAWNATTGTGAVTVRVESVQPDGSRKVVSHFNKHYKGVLARVLSTAGSAADAARGAADIAAIARDAGLTMEINEPPVAANGKTTPPKDTLTLVV</sequence>
<dbReference type="GO" id="GO:0033194">
    <property type="term" value="P:response to hydroperoxide"/>
    <property type="evidence" value="ECO:0007669"/>
    <property type="project" value="TreeGrafter"/>
</dbReference>
<proteinExistence type="predicted"/>
<dbReference type="PANTHER" id="PTHR30283">
    <property type="entry name" value="PEROXIDE STRESS RESPONSE PROTEIN YAAA"/>
    <property type="match status" value="1"/>
</dbReference>
<organism evidence="1 2">
    <name type="scientific">Candidatus Corynebacterium faecigallinarum</name>
    <dbReference type="NCBI Taxonomy" id="2838528"/>
    <lineage>
        <taxon>Bacteria</taxon>
        <taxon>Bacillati</taxon>
        <taxon>Actinomycetota</taxon>
        <taxon>Actinomycetes</taxon>
        <taxon>Mycobacteriales</taxon>
        <taxon>Corynebacteriaceae</taxon>
        <taxon>Corynebacterium</taxon>
    </lineage>
</organism>
<accession>A0A9D2QBX5</accession>
<dbReference type="Pfam" id="PF03883">
    <property type="entry name" value="H2O2_YaaD"/>
    <property type="match status" value="1"/>
</dbReference>
<gene>
    <name evidence="1" type="primary">yaaA</name>
    <name evidence="1" type="ORF">H9751_03970</name>
</gene>
<dbReference type="AlphaFoldDB" id="A0A9D2QBX5"/>
<reference evidence="1" key="2">
    <citation type="submission" date="2021-04" db="EMBL/GenBank/DDBJ databases">
        <authorList>
            <person name="Gilroy R."/>
        </authorList>
    </citation>
    <scope>NUCLEOTIDE SEQUENCE</scope>
    <source>
        <strain evidence="1">ChiHjej13B12-4958</strain>
    </source>
</reference>
<evidence type="ECO:0000313" key="2">
    <source>
        <dbReference type="Proteomes" id="UP000823858"/>
    </source>
</evidence>
<comment type="caution">
    <text evidence="1">The sequence shown here is derived from an EMBL/GenBank/DDBJ whole genome shotgun (WGS) entry which is preliminary data.</text>
</comment>
<dbReference type="NCBIfam" id="NF002546">
    <property type="entry name" value="PRK02101.2-4"/>
    <property type="match status" value="1"/>
</dbReference>
<dbReference type="InterPro" id="IPR005583">
    <property type="entry name" value="YaaA"/>
</dbReference>
<evidence type="ECO:0000313" key="1">
    <source>
        <dbReference type="EMBL" id="HJC84699.1"/>
    </source>
</evidence>
<name>A0A9D2QBX5_9CORY</name>
<dbReference type="EMBL" id="DWVP01000007">
    <property type="protein sequence ID" value="HJC84699.1"/>
    <property type="molecule type" value="Genomic_DNA"/>
</dbReference>
<dbReference type="PANTHER" id="PTHR30283:SF4">
    <property type="entry name" value="PEROXIDE STRESS RESISTANCE PROTEIN YAAA"/>
    <property type="match status" value="1"/>
</dbReference>
<dbReference type="GO" id="GO:0005829">
    <property type="term" value="C:cytosol"/>
    <property type="evidence" value="ECO:0007669"/>
    <property type="project" value="TreeGrafter"/>
</dbReference>
<reference evidence="1" key="1">
    <citation type="journal article" date="2021" name="PeerJ">
        <title>Extensive microbial diversity within the chicken gut microbiome revealed by metagenomics and culture.</title>
        <authorList>
            <person name="Gilroy R."/>
            <person name="Ravi A."/>
            <person name="Getino M."/>
            <person name="Pursley I."/>
            <person name="Horton D.L."/>
            <person name="Alikhan N.F."/>
            <person name="Baker D."/>
            <person name="Gharbi K."/>
            <person name="Hall N."/>
            <person name="Watson M."/>
            <person name="Adriaenssens E.M."/>
            <person name="Foster-Nyarko E."/>
            <person name="Jarju S."/>
            <person name="Secka A."/>
            <person name="Antonio M."/>
            <person name="Oren A."/>
            <person name="Chaudhuri R.R."/>
            <person name="La Ragione R."/>
            <person name="Hildebrand F."/>
            <person name="Pallen M.J."/>
        </authorList>
    </citation>
    <scope>NUCLEOTIDE SEQUENCE</scope>
    <source>
        <strain evidence="1">ChiHjej13B12-4958</strain>
    </source>
</reference>